<feature type="compositionally biased region" description="Low complexity" evidence="2">
    <location>
        <begin position="197"/>
        <end position="229"/>
    </location>
</feature>
<feature type="domain" description="SH3" evidence="3">
    <location>
        <begin position="504"/>
        <end position="571"/>
    </location>
</feature>
<keyword evidence="5" id="KW-1185">Reference proteome</keyword>
<feature type="domain" description="SH3" evidence="3">
    <location>
        <begin position="585"/>
        <end position="658"/>
    </location>
</feature>
<dbReference type="SMART" id="SM00326">
    <property type="entry name" value="SH3"/>
    <property type="match status" value="2"/>
</dbReference>
<feature type="compositionally biased region" description="Pro residues" evidence="2">
    <location>
        <begin position="144"/>
        <end position="159"/>
    </location>
</feature>
<comment type="caution">
    <text evidence="4">The sequence shown here is derived from an EMBL/GenBank/DDBJ whole genome shotgun (WGS) entry which is preliminary data.</text>
</comment>
<accession>A0AAV9HXA7</accession>
<evidence type="ECO:0000313" key="5">
    <source>
        <dbReference type="Proteomes" id="UP001321749"/>
    </source>
</evidence>
<evidence type="ECO:0000256" key="2">
    <source>
        <dbReference type="SAM" id="MobiDB-lite"/>
    </source>
</evidence>
<dbReference type="InterPro" id="IPR036028">
    <property type="entry name" value="SH3-like_dom_sf"/>
</dbReference>
<gene>
    <name evidence="4" type="ORF">QBC42DRAFT_219003</name>
</gene>
<protein>
    <recommendedName>
        <fullName evidence="3">SH3 domain-containing protein</fullName>
    </recommendedName>
</protein>
<dbReference type="Proteomes" id="UP001321749">
    <property type="component" value="Unassembled WGS sequence"/>
</dbReference>
<dbReference type="EMBL" id="MU864940">
    <property type="protein sequence ID" value="KAK4465408.1"/>
    <property type="molecule type" value="Genomic_DNA"/>
</dbReference>
<evidence type="ECO:0000259" key="3">
    <source>
        <dbReference type="SMART" id="SM00326"/>
    </source>
</evidence>
<evidence type="ECO:0000313" key="4">
    <source>
        <dbReference type="EMBL" id="KAK4465408.1"/>
    </source>
</evidence>
<sequence length="717" mass="77402">MGVDAEQLLIHPFKDVVALGATALANAAAESDSDRRARAGDMAKAAQALVREGERALKRLQVVWDDHVGKYGDAFKGLMVQQASIERRRFNLEELLWDFDDVTKLDEFDEGRYSALQAATKALALDIIETAKRLNPDAIVTDPPSIPKGGFPPLPPLPPHRSFYQPRQAAPASPPLSPLSKKFSDIALDASLNQSYNLSSSSEPVSGPPSVTTARTASIMSRSSRASSSVLMTTPSDSPYMAELPADSTTPLAPIHQLPLPAVDDGLMLMDELLREPSSGSSNRDTMMRRRTNPRIPDCSIGPDSTYHKYRGFCKGATKFRRDGHWNSIERANGDSEDMMRASDGIMVPLQYGGGYDEEEEQVGKCSACFYSHDWDEVEADKSGSPSALQSLPSASSRHAVASYRLRLLYKSHMPVQSPSDPQMYACLWCINTSQTTRESDATVFFSPAALIRHLARHPQPLSSSIAGLTVSYGPGPPPPSPVDLHLPSSPTPVPIPENVDRLPTARAIRDHMNARQKPPKYPDEGEMLHFAEGAVIVGIIFPEKWEGKWCLGRHDGCFGAFPAKMVELRAAQEGEVPRGGESGMSVVARWKWDPPATGGATAGGNNSASKDAGWLSFGKGEIIRDVQCLYADYWCWSGTNSKGKTGVFPSSHVDLSTLRGQKELGQAGHSAKKSGSRVGRGLFGRRGSKPVDEGQGVGGGGGGGGTGWSSHRRSVQ</sequence>
<dbReference type="InterPro" id="IPR001452">
    <property type="entry name" value="SH3_domain"/>
</dbReference>
<dbReference type="SUPFAM" id="SSF50044">
    <property type="entry name" value="SH3-domain"/>
    <property type="match status" value="2"/>
</dbReference>
<feature type="region of interest" description="Disordered" evidence="2">
    <location>
        <begin position="138"/>
        <end position="176"/>
    </location>
</feature>
<evidence type="ECO:0000256" key="1">
    <source>
        <dbReference type="ARBA" id="ARBA00022443"/>
    </source>
</evidence>
<reference evidence="4" key="2">
    <citation type="submission" date="2023-06" db="EMBL/GenBank/DDBJ databases">
        <authorList>
            <consortium name="Lawrence Berkeley National Laboratory"/>
            <person name="Mondo S.J."/>
            <person name="Hensen N."/>
            <person name="Bonometti L."/>
            <person name="Westerberg I."/>
            <person name="Brannstrom I.O."/>
            <person name="Guillou S."/>
            <person name="Cros-Aarteil S."/>
            <person name="Calhoun S."/>
            <person name="Haridas S."/>
            <person name="Kuo A."/>
            <person name="Pangilinan J."/>
            <person name="Riley R."/>
            <person name="Labutti K."/>
            <person name="Andreopoulos B."/>
            <person name="Lipzen A."/>
            <person name="Chen C."/>
            <person name="Yanf M."/>
            <person name="Daum C."/>
            <person name="Ng V."/>
            <person name="Clum A."/>
            <person name="Steindorff A."/>
            <person name="Ohm R."/>
            <person name="Martin F."/>
            <person name="Silar P."/>
            <person name="Natvig D."/>
            <person name="Lalanne C."/>
            <person name="Gautier V."/>
            <person name="Ament-Velasquez S.L."/>
            <person name="Kruys A."/>
            <person name="Hutchinson M.I."/>
            <person name="Powell A.J."/>
            <person name="Barry K."/>
            <person name="Miller A.N."/>
            <person name="Grigoriev I.V."/>
            <person name="Debuchy R."/>
            <person name="Gladieux P."/>
            <person name="Thoren M.H."/>
            <person name="Johannesson H."/>
        </authorList>
    </citation>
    <scope>NUCLEOTIDE SEQUENCE</scope>
    <source>
        <strain evidence="4">PSN324</strain>
    </source>
</reference>
<reference evidence="4" key="1">
    <citation type="journal article" date="2023" name="Mol. Phylogenet. Evol.">
        <title>Genome-scale phylogeny and comparative genomics of the fungal order Sordariales.</title>
        <authorList>
            <person name="Hensen N."/>
            <person name="Bonometti L."/>
            <person name="Westerberg I."/>
            <person name="Brannstrom I.O."/>
            <person name="Guillou S."/>
            <person name="Cros-Aarteil S."/>
            <person name="Calhoun S."/>
            <person name="Haridas S."/>
            <person name="Kuo A."/>
            <person name="Mondo S."/>
            <person name="Pangilinan J."/>
            <person name="Riley R."/>
            <person name="LaButti K."/>
            <person name="Andreopoulos B."/>
            <person name="Lipzen A."/>
            <person name="Chen C."/>
            <person name="Yan M."/>
            <person name="Daum C."/>
            <person name="Ng V."/>
            <person name="Clum A."/>
            <person name="Steindorff A."/>
            <person name="Ohm R.A."/>
            <person name="Martin F."/>
            <person name="Silar P."/>
            <person name="Natvig D.O."/>
            <person name="Lalanne C."/>
            <person name="Gautier V."/>
            <person name="Ament-Velasquez S.L."/>
            <person name="Kruys A."/>
            <person name="Hutchinson M.I."/>
            <person name="Powell A.J."/>
            <person name="Barry K."/>
            <person name="Miller A.N."/>
            <person name="Grigoriev I.V."/>
            <person name="Debuchy R."/>
            <person name="Gladieux P."/>
            <person name="Hiltunen Thoren M."/>
            <person name="Johannesson H."/>
        </authorList>
    </citation>
    <scope>NUCLEOTIDE SEQUENCE</scope>
    <source>
        <strain evidence="4">PSN324</strain>
    </source>
</reference>
<feature type="region of interest" description="Disordered" evidence="2">
    <location>
        <begin position="665"/>
        <end position="717"/>
    </location>
</feature>
<feature type="compositionally biased region" description="Gly residues" evidence="2">
    <location>
        <begin position="696"/>
        <end position="708"/>
    </location>
</feature>
<name>A0AAV9HXA7_9PEZI</name>
<organism evidence="4 5">
    <name type="scientific">Cladorrhinum samala</name>
    <dbReference type="NCBI Taxonomy" id="585594"/>
    <lineage>
        <taxon>Eukaryota</taxon>
        <taxon>Fungi</taxon>
        <taxon>Dikarya</taxon>
        <taxon>Ascomycota</taxon>
        <taxon>Pezizomycotina</taxon>
        <taxon>Sordariomycetes</taxon>
        <taxon>Sordariomycetidae</taxon>
        <taxon>Sordariales</taxon>
        <taxon>Podosporaceae</taxon>
        <taxon>Cladorrhinum</taxon>
    </lineage>
</organism>
<feature type="region of interest" description="Disordered" evidence="2">
    <location>
        <begin position="197"/>
        <end position="245"/>
    </location>
</feature>
<feature type="region of interest" description="Disordered" evidence="2">
    <location>
        <begin position="276"/>
        <end position="300"/>
    </location>
</feature>
<dbReference type="Gene3D" id="2.30.30.40">
    <property type="entry name" value="SH3 Domains"/>
    <property type="match status" value="1"/>
</dbReference>
<keyword evidence="1" id="KW-0728">SH3 domain</keyword>
<dbReference type="AlphaFoldDB" id="A0AAV9HXA7"/>
<proteinExistence type="predicted"/>